<dbReference type="InterPro" id="IPR009468">
    <property type="entry name" value="DUF1090"/>
</dbReference>
<evidence type="ECO:0000256" key="1">
    <source>
        <dbReference type="SAM" id="MobiDB-lite"/>
    </source>
</evidence>
<name>A0A158HEP8_CABSO</name>
<proteinExistence type="predicted"/>
<feature type="chain" id="PRO_5007810545" description="Protein yqjC" evidence="2">
    <location>
        <begin position="22"/>
        <end position="126"/>
    </location>
</feature>
<evidence type="ECO:0000313" key="3">
    <source>
        <dbReference type="EMBL" id="SAL42120.1"/>
    </source>
</evidence>
<organism evidence="3 4">
    <name type="scientific">Caballeronia sordidicola</name>
    <name type="common">Burkholderia sordidicola</name>
    <dbReference type="NCBI Taxonomy" id="196367"/>
    <lineage>
        <taxon>Bacteria</taxon>
        <taxon>Pseudomonadati</taxon>
        <taxon>Pseudomonadota</taxon>
        <taxon>Betaproteobacteria</taxon>
        <taxon>Burkholderiales</taxon>
        <taxon>Burkholderiaceae</taxon>
        <taxon>Caballeronia</taxon>
    </lineage>
</organism>
<protein>
    <recommendedName>
        <fullName evidence="5">Protein yqjC</fullName>
    </recommendedName>
</protein>
<feature type="region of interest" description="Disordered" evidence="1">
    <location>
        <begin position="63"/>
        <end position="126"/>
    </location>
</feature>
<gene>
    <name evidence="3" type="ORF">AWB64_04472</name>
</gene>
<feature type="compositionally biased region" description="Basic and acidic residues" evidence="1">
    <location>
        <begin position="83"/>
        <end position="101"/>
    </location>
</feature>
<evidence type="ECO:0000313" key="4">
    <source>
        <dbReference type="Proteomes" id="UP000054893"/>
    </source>
</evidence>
<sequence length="126" mass="14142">MRRILAAATLSVLATSAFANANSDTCQQKQDKISQQIEYARAHGNTAQVRGLQTALDQTRKNCSDASLEKRRQHRITQAQAKVESREADLKKAQDKNDSPKKIASRQRKLDEAREELKRAQEPVSP</sequence>
<keyword evidence="2" id="KW-0732">Signal</keyword>
<dbReference type="OrthoDB" id="8689941at2"/>
<dbReference type="RefSeq" id="WP_060857563.1">
    <property type="nucleotide sequence ID" value="NZ_FCOC02000016.1"/>
</dbReference>
<dbReference type="Proteomes" id="UP000054893">
    <property type="component" value="Unassembled WGS sequence"/>
</dbReference>
<evidence type="ECO:0000256" key="2">
    <source>
        <dbReference type="SAM" id="SignalP"/>
    </source>
</evidence>
<dbReference type="AlphaFoldDB" id="A0A158HEP8"/>
<feature type="signal peptide" evidence="2">
    <location>
        <begin position="1"/>
        <end position="21"/>
    </location>
</feature>
<accession>A0A158HEP8</accession>
<dbReference type="Pfam" id="PF06476">
    <property type="entry name" value="DUF1090"/>
    <property type="match status" value="1"/>
</dbReference>
<evidence type="ECO:0008006" key="5">
    <source>
        <dbReference type="Google" id="ProtNLM"/>
    </source>
</evidence>
<dbReference type="EMBL" id="FCOC02000016">
    <property type="protein sequence ID" value="SAL42120.1"/>
    <property type="molecule type" value="Genomic_DNA"/>
</dbReference>
<reference evidence="3 4" key="1">
    <citation type="submission" date="2016-01" db="EMBL/GenBank/DDBJ databases">
        <authorList>
            <person name="Oliw E.H."/>
        </authorList>
    </citation>
    <scope>NUCLEOTIDE SEQUENCE [LARGE SCALE GENOMIC DNA]</scope>
    <source>
        <strain evidence="3">LMG 22029</strain>
    </source>
</reference>
<feature type="compositionally biased region" description="Basic and acidic residues" evidence="1">
    <location>
        <begin position="108"/>
        <end position="126"/>
    </location>
</feature>